<dbReference type="RefSeq" id="WP_380653116.1">
    <property type="nucleotide sequence ID" value="NZ_JBHRVQ010000001.1"/>
</dbReference>
<comment type="caution">
    <text evidence="2">The sequence shown here is derived from an EMBL/GenBank/DDBJ whole genome shotgun (WGS) entry which is preliminary data.</text>
</comment>
<dbReference type="Proteomes" id="UP001595637">
    <property type="component" value="Unassembled WGS sequence"/>
</dbReference>
<accession>A0ABV7N3F1</accession>
<protein>
    <submittedName>
        <fullName evidence="2">Terminase</fullName>
    </submittedName>
</protein>
<sequence>MPSETKFEDLREYLIKKLGEDNTLHADKVDRYISLLKLFHEIDEDIENQKRMVVTENGAQRFIKPHPGIEQKIKLNKELLSIEESFGFHRKLKDKENEEERPTKRRKGGLLDST</sequence>
<reference evidence="3" key="1">
    <citation type="journal article" date="2019" name="Int. J. Syst. Evol. Microbiol.">
        <title>The Global Catalogue of Microorganisms (GCM) 10K type strain sequencing project: providing services to taxonomists for standard genome sequencing and annotation.</title>
        <authorList>
            <consortium name="The Broad Institute Genomics Platform"/>
            <consortium name="The Broad Institute Genome Sequencing Center for Infectious Disease"/>
            <person name="Wu L."/>
            <person name="Ma J."/>
        </authorList>
    </citation>
    <scope>NUCLEOTIDE SEQUENCE [LARGE SCALE GENOMIC DNA]</scope>
    <source>
        <strain evidence="3">CCM 7756</strain>
    </source>
</reference>
<feature type="region of interest" description="Disordered" evidence="1">
    <location>
        <begin position="91"/>
        <end position="114"/>
    </location>
</feature>
<evidence type="ECO:0000313" key="3">
    <source>
        <dbReference type="Proteomes" id="UP001595637"/>
    </source>
</evidence>
<evidence type="ECO:0000313" key="2">
    <source>
        <dbReference type="EMBL" id="MFC3388124.1"/>
    </source>
</evidence>
<feature type="compositionally biased region" description="Basic and acidic residues" evidence="1">
    <location>
        <begin position="93"/>
        <end position="102"/>
    </location>
</feature>
<keyword evidence="3" id="KW-1185">Reference proteome</keyword>
<organism evidence="2 3">
    <name type="scientific">Salinicoccus sesuvii</name>
    <dbReference type="NCBI Taxonomy" id="868281"/>
    <lineage>
        <taxon>Bacteria</taxon>
        <taxon>Bacillati</taxon>
        <taxon>Bacillota</taxon>
        <taxon>Bacilli</taxon>
        <taxon>Bacillales</taxon>
        <taxon>Staphylococcaceae</taxon>
        <taxon>Salinicoccus</taxon>
    </lineage>
</organism>
<gene>
    <name evidence="2" type="ORF">ACFOEO_06035</name>
</gene>
<dbReference type="EMBL" id="JBHRVQ010000001">
    <property type="protein sequence ID" value="MFC3388124.1"/>
    <property type="molecule type" value="Genomic_DNA"/>
</dbReference>
<name>A0ABV7N3F1_9STAP</name>
<proteinExistence type="predicted"/>
<evidence type="ECO:0000256" key="1">
    <source>
        <dbReference type="SAM" id="MobiDB-lite"/>
    </source>
</evidence>